<dbReference type="AlphaFoldDB" id="A0A928YUM7"/>
<protein>
    <submittedName>
        <fullName evidence="2">DUF4198 domain-containing protein</fullName>
    </submittedName>
</protein>
<proteinExistence type="predicted"/>
<gene>
    <name evidence="2" type="ORF">C4F51_13175</name>
</gene>
<dbReference type="Proteomes" id="UP000652567">
    <property type="component" value="Unassembled WGS sequence"/>
</dbReference>
<evidence type="ECO:0000313" key="3">
    <source>
        <dbReference type="Proteomes" id="UP000652567"/>
    </source>
</evidence>
<feature type="chain" id="PRO_5037895245" evidence="1">
    <location>
        <begin position="21"/>
        <end position="216"/>
    </location>
</feature>
<organism evidence="2 3">
    <name type="scientific">Cellvibrio polysaccharolyticus</name>
    <dbReference type="NCBI Taxonomy" id="2082724"/>
    <lineage>
        <taxon>Bacteria</taxon>
        <taxon>Pseudomonadati</taxon>
        <taxon>Pseudomonadota</taxon>
        <taxon>Gammaproteobacteria</taxon>
        <taxon>Cellvibrionales</taxon>
        <taxon>Cellvibrionaceae</taxon>
        <taxon>Cellvibrio</taxon>
    </lineage>
</organism>
<sequence>MLKKSLLALVLSSMAVAASAHELWIERDGSGPVRVYVGHAEGHPDKGESVAKLEANTKVFTTDAKQLAKLAVKEDHLEATLATQGDARMVNDLVWNPWKTKEGGYQAAIFTARAGRTDTKAVLDFELVPVAANGNTFTLIYKGKPLAESEVNVISPEKWTKTFTTDSEGRITLPIKEKGRFILVGAHNVDADKGTEVAGQKIDKLSYTTALSFVAE</sequence>
<evidence type="ECO:0000256" key="1">
    <source>
        <dbReference type="SAM" id="SignalP"/>
    </source>
</evidence>
<keyword evidence="3" id="KW-1185">Reference proteome</keyword>
<evidence type="ECO:0000313" key="2">
    <source>
        <dbReference type="EMBL" id="MBE8718139.1"/>
    </source>
</evidence>
<accession>A0A928YUM7</accession>
<reference evidence="2" key="1">
    <citation type="submission" date="2018-07" db="EMBL/GenBank/DDBJ databases">
        <title>Genome assembly of strain Ka43.</title>
        <authorList>
            <person name="Kukolya J."/>
            <person name="Nagy I."/>
            <person name="Horvath B."/>
            <person name="Toth A."/>
        </authorList>
    </citation>
    <scope>NUCLEOTIDE SEQUENCE</scope>
    <source>
        <strain evidence="2">KB43</strain>
    </source>
</reference>
<dbReference type="EMBL" id="PRDL01000001">
    <property type="protein sequence ID" value="MBE8718139.1"/>
    <property type="molecule type" value="Genomic_DNA"/>
</dbReference>
<comment type="caution">
    <text evidence="2">The sequence shown here is derived from an EMBL/GenBank/DDBJ whole genome shotgun (WGS) entry which is preliminary data.</text>
</comment>
<feature type="signal peptide" evidence="1">
    <location>
        <begin position="1"/>
        <end position="20"/>
    </location>
</feature>
<keyword evidence="1" id="KW-0732">Signal</keyword>
<dbReference type="RefSeq" id="WP_193910464.1">
    <property type="nucleotide sequence ID" value="NZ_PRDL01000001.1"/>
</dbReference>
<name>A0A928YUM7_9GAMM</name>